<feature type="transmembrane region" description="Helical" evidence="7">
    <location>
        <begin position="401"/>
        <end position="423"/>
    </location>
</feature>
<feature type="transmembrane region" description="Helical" evidence="7">
    <location>
        <begin position="178"/>
        <end position="199"/>
    </location>
</feature>
<sequence length="508" mass="55514">MTTADTKHADQADVEPDVAAGTSYVPDLNDKAMERRVVRKIDMRILPFICISYLINYLDRVNLGNARTLNNNTPESNLVKELDLTGNRYNIAVAVFFVPYVIFEAPSNFAMKFFSPSVWLSRIMISWGIITICTCAVKSFGGLLAIRFFLGVAEAGFFPGVVMYLCYWYKPSERATRLAIFAGSVAVAGAFSGLLATGISFLNGKAGLAGWQWLFVLTGIPAVIFGVILLWMPDYPQTAKFLTEEERAFAIARMGPFAPNKEDKTFSAEVAKQTLLDPLFWMYAISYFFMVNSLNAFSYFSPTIIANLGFKGYTGQLLTVPPNVFGLIIILANCIHSDYSRERIRHALAGLALVGSGYLILALVTNWIGRYVAVFLIACTNSAVMPFLAHRTATVSGSTATALATGVTIAISNCGGISAPFLFPSTDGPNYPMGNWTVFGMLCATFLMTIYLGFRLGTSSEYRDFAPGAAEQLAARTSIEGKLPNEARDSREFPSHKPDNEANVGKAV</sequence>
<evidence type="ECO:0000256" key="5">
    <source>
        <dbReference type="ARBA" id="ARBA00023136"/>
    </source>
</evidence>
<comment type="subcellular location">
    <subcellularLocation>
        <location evidence="1">Membrane</location>
        <topology evidence="1">Multi-pass membrane protein</topology>
    </subcellularLocation>
</comment>
<protein>
    <recommendedName>
        <fullName evidence="8">Major facilitator superfamily (MFS) profile domain-containing protein</fullName>
    </recommendedName>
</protein>
<evidence type="ECO:0000256" key="6">
    <source>
        <dbReference type="SAM" id="MobiDB-lite"/>
    </source>
</evidence>
<evidence type="ECO:0000256" key="4">
    <source>
        <dbReference type="ARBA" id="ARBA00022989"/>
    </source>
</evidence>
<evidence type="ECO:0000256" key="1">
    <source>
        <dbReference type="ARBA" id="ARBA00004141"/>
    </source>
</evidence>
<keyword evidence="2" id="KW-0813">Transport</keyword>
<keyword evidence="5 7" id="KW-0472">Membrane</keyword>
<dbReference type="PANTHER" id="PTHR43791">
    <property type="entry name" value="PERMEASE-RELATED"/>
    <property type="match status" value="1"/>
</dbReference>
<feature type="transmembrane region" description="Helical" evidence="7">
    <location>
        <begin position="211"/>
        <end position="232"/>
    </location>
</feature>
<feature type="compositionally biased region" description="Basic and acidic residues" evidence="6">
    <location>
        <begin position="483"/>
        <end position="500"/>
    </location>
</feature>
<organism evidence="9 10">
    <name type="scientific">Paraconiothyrium brasiliense</name>
    <dbReference type="NCBI Taxonomy" id="300254"/>
    <lineage>
        <taxon>Eukaryota</taxon>
        <taxon>Fungi</taxon>
        <taxon>Dikarya</taxon>
        <taxon>Ascomycota</taxon>
        <taxon>Pezizomycotina</taxon>
        <taxon>Dothideomycetes</taxon>
        <taxon>Pleosporomycetidae</taxon>
        <taxon>Pleosporales</taxon>
        <taxon>Massarineae</taxon>
        <taxon>Didymosphaeriaceae</taxon>
        <taxon>Paraconiothyrium</taxon>
    </lineage>
</organism>
<evidence type="ECO:0000256" key="7">
    <source>
        <dbReference type="SAM" id="Phobius"/>
    </source>
</evidence>
<keyword evidence="10" id="KW-1185">Reference proteome</keyword>
<evidence type="ECO:0000313" key="10">
    <source>
        <dbReference type="Proteomes" id="UP001521785"/>
    </source>
</evidence>
<feature type="region of interest" description="Disordered" evidence="6">
    <location>
        <begin position="477"/>
        <end position="508"/>
    </location>
</feature>
<feature type="domain" description="Major facilitator superfamily (MFS) profile" evidence="8">
    <location>
        <begin position="45"/>
        <end position="461"/>
    </location>
</feature>
<dbReference type="InterPro" id="IPR011701">
    <property type="entry name" value="MFS"/>
</dbReference>
<feature type="transmembrane region" description="Helical" evidence="7">
    <location>
        <begin position="146"/>
        <end position="166"/>
    </location>
</feature>
<accession>A0ABR3S7S5</accession>
<dbReference type="PROSITE" id="PS50850">
    <property type="entry name" value="MFS"/>
    <property type="match status" value="1"/>
</dbReference>
<dbReference type="EMBL" id="JAKJXO020000001">
    <property type="protein sequence ID" value="KAL1612743.1"/>
    <property type="molecule type" value="Genomic_DNA"/>
</dbReference>
<evidence type="ECO:0000256" key="2">
    <source>
        <dbReference type="ARBA" id="ARBA00022448"/>
    </source>
</evidence>
<feature type="transmembrane region" description="Helical" evidence="7">
    <location>
        <begin position="89"/>
        <end position="107"/>
    </location>
</feature>
<dbReference type="Proteomes" id="UP001521785">
    <property type="component" value="Unassembled WGS sequence"/>
</dbReference>
<evidence type="ECO:0000256" key="3">
    <source>
        <dbReference type="ARBA" id="ARBA00022692"/>
    </source>
</evidence>
<feature type="transmembrane region" description="Helical" evidence="7">
    <location>
        <begin position="280"/>
        <end position="301"/>
    </location>
</feature>
<feature type="transmembrane region" description="Helical" evidence="7">
    <location>
        <begin position="41"/>
        <end position="58"/>
    </location>
</feature>
<dbReference type="Gene3D" id="1.20.1250.20">
    <property type="entry name" value="MFS general substrate transporter like domains"/>
    <property type="match status" value="2"/>
</dbReference>
<keyword evidence="4 7" id="KW-1133">Transmembrane helix</keyword>
<name>A0ABR3S7S5_9PLEO</name>
<evidence type="ECO:0000259" key="8">
    <source>
        <dbReference type="PROSITE" id="PS50850"/>
    </source>
</evidence>
<dbReference type="Pfam" id="PF07690">
    <property type="entry name" value="MFS_1"/>
    <property type="match status" value="1"/>
</dbReference>
<feature type="transmembrane region" description="Helical" evidence="7">
    <location>
        <begin position="347"/>
        <end position="365"/>
    </location>
</feature>
<feature type="transmembrane region" description="Helical" evidence="7">
    <location>
        <begin position="119"/>
        <end position="140"/>
    </location>
</feature>
<keyword evidence="3 7" id="KW-0812">Transmembrane</keyword>
<dbReference type="InterPro" id="IPR036259">
    <property type="entry name" value="MFS_trans_sf"/>
</dbReference>
<dbReference type="PANTHER" id="PTHR43791:SF49">
    <property type="entry name" value="TRANSPORTER, PUTATIVE (AFU_ORTHOLOGUE AFUA_4G04250)-RELATED"/>
    <property type="match status" value="1"/>
</dbReference>
<feature type="transmembrane region" description="Helical" evidence="7">
    <location>
        <begin position="313"/>
        <end position="335"/>
    </location>
</feature>
<proteinExistence type="predicted"/>
<feature type="transmembrane region" description="Helical" evidence="7">
    <location>
        <begin position="371"/>
        <end position="389"/>
    </location>
</feature>
<dbReference type="SUPFAM" id="SSF103473">
    <property type="entry name" value="MFS general substrate transporter"/>
    <property type="match status" value="1"/>
</dbReference>
<gene>
    <name evidence="9" type="ORF">SLS60_000972</name>
</gene>
<reference evidence="9 10" key="1">
    <citation type="submission" date="2024-02" db="EMBL/GenBank/DDBJ databases">
        <title>De novo assembly and annotation of 12 fungi associated with fruit tree decline syndrome in Ontario, Canada.</title>
        <authorList>
            <person name="Sulman M."/>
            <person name="Ellouze W."/>
            <person name="Ilyukhin E."/>
        </authorList>
    </citation>
    <scope>NUCLEOTIDE SEQUENCE [LARGE SCALE GENOMIC DNA]</scope>
    <source>
        <strain evidence="9 10">M42-189</strain>
    </source>
</reference>
<feature type="transmembrane region" description="Helical" evidence="7">
    <location>
        <begin position="435"/>
        <end position="454"/>
    </location>
</feature>
<comment type="caution">
    <text evidence="9">The sequence shown here is derived from an EMBL/GenBank/DDBJ whole genome shotgun (WGS) entry which is preliminary data.</text>
</comment>
<dbReference type="InterPro" id="IPR020846">
    <property type="entry name" value="MFS_dom"/>
</dbReference>
<evidence type="ECO:0000313" key="9">
    <source>
        <dbReference type="EMBL" id="KAL1612743.1"/>
    </source>
</evidence>